<feature type="transmembrane region" description="Helical" evidence="2">
    <location>
        <begin position="150"/>
        <end position="167"/>
    </location>
</feature>
<feature type="compositionally biased region" description="Polar residues" evidence="1">
    <location>
        <begin position="1"/>
        <end position="10"/>
    </location>
</feature>
<keyword evidence="2" id="KW-1133">Transmembrane helix</keyword>
<protein>
    <submittedName>
        <fullName evidence="3">Uncharacterized protein</fullName>
    </submittedName>
</protein>
<dbReference type="InParanoid" id="W3X600"/>
<proteinExistence type="predicted"/>
<organism evidence="3 4">
    <name type="scientific">Pestalotiopsis fici (strain W106-1 / CGMCC3.15140)</name>
    <dbReference type="NCBI Taxonomy" id="1229662"/>
    <lineage>
        <taxon>Eukaryota</taxon>
        <taxon>Fungi</taxon>
        <taxon>Dikarya</taxon>
        <taxon>Ascomycota</taxon>
        <taxon>Pezizomycotina</taxon>
        <taxon>Sordariomycetes</taxon>
        <taxon>Xylariomycetidae</taxon>
        <taxon>Amphisphaeriales</taxon>
        <taxon>Sporocadaceae</taxon>
        <taxon>Pestalotiopsis</taxon>
    </lineage>
</organism>
<evidence type="ECO:0000313" key="3">
    <source>
        <dbReference type="EMBL" id="ETS81459.1"/>
    </source>
</evidence>
<reference evidence="4" key="1">
    <citation type="journal article" date="2015" name="BMC Genomics">
        <title>Genomic and transcriptomic analysis of the endophytic fungus Pestalotiopsis fici reveals its lifestyle and high potential for synthesis of natural products.</title>
        <authorList>
            <person name="Wang X."/>
            <person name="Zhang X."/>
            <person name="Liu L."/>
            <person name="Xiang M."/>
            <person name="Wang W."/>
            <person name="Sun X."/>
            <person name="Che Y."/>
            <person name="Guo L."/>
            <person name="Liu G."/>
            <person name="Guo L."/>
            <person name="Wang C."/>
            <person name="Yin W.B."/>
            <person name="Stadler M."/>
            <person name="Zhang X."/>
            <person name="Liu X."/>
        </authorList>
    </citation>
    <scope>NUCLEOTIDE SEQUENCE [LARGE SCALE GENOMIC DNA]</scope>
    <source>
        <strain evidence="4">W106-1 / CGMCC3.15140</strain>
    </source>
</reference>
<dbReference type="AlphaFoldDB" id="W3X600"/>
<dbReference type="KEGG" id="pfy:PFICI_06461"/>
<keyword evidence="4" id="KW-1185">Reference proteome</keyword>
<dbReference type="HOGENOM" id="CLU_1503971_0_0_1"/>
<name>W3X600_PESFW</name>
<gene>
    <name evidence="3" type="ORF">PFICI_06461</name>
</gene>
<evidence type="ECO:0000256" key="2">
    <source>
        <dbReference type="SAM" id="Phobius"/>
    </source>
</evidence>
<feature type="transmembrane region" description="Helical" evidence="2">
    <location>
        <begin position="32"/>
        <end position="52"/>
    </location>
</feature>
<sequence length="179" mass="19431">MHMSGATGSPTGIKPPIPNGESQSSAAPDLEWQWHLAIWLSSLTWAGLAWVFERGRAAGTKNYEVWFSIAAFLYHLAYGYKAFVEVRLDSATSAGLIAIGFTAAWTFHDTRRMGTKQRQLLGLGTATVVLGLDCYLSSTVSSSDPAKSFMALLVPCIAGATFFWWACRIMGAHIAPLLN</sequence>
<keyword evidence="2" id="KW-0812">Transmembrane</keyword>
<accession>W3X600</accession>
<dbReference type="OrthoDB" id="10580148at2759"/>
<dbReference type="GeneID" id="19271474"/>
<evidence type="ECO:0000256" key="1">
    <source>
        <dbReference type="SAM" id="MobiDB-lite"/>
    </source>
</evidence>
<feature type="transmembrane region" description="Helical" evidence="2">
    <location>
        <begin position="120"/>
        <end position="138"/>
    </location>
</feature>
<evidence type="ECO:0000313" key="4">
    <source>
        <dbReference type="Proteomes" id="UP000030651"/>
    </source>
</evidence>
<dbReference type="EMBL" id="KI912112">
    <property type="protein sequence ID" value="ETS81459.1"/>
    <property type="molecule type" value="Genomic_DNA"/>
</dbReference>
<feature type="region of interest" description="Disordered" evidence="1">
    <location>
        <begin position="1"/>
        <end position="25"/>
    </location>
</feature>
<dbReference type="Proteomes" id="UP000030651">
    <property type="component" value="Unassembled WGS sequence"/>
</dbReference>
<feature type="transmembrane region" description="Helical" evidence="2">
    <location>
        <begin position="64"/>
        <end position="84"/>
    </location>
</feature>
<dbReference type="RefSeq" id="XP_007833233.1">
    <property type="nucleotide sequence ID" value="XM_007835042.1"/>
</dbReference>
<feature type="transmembrane region" description="Helical" evidence="2">
    <location>
        <begin position="90"/>
        <end position="108"/>
    </location>
</feature>
<keyword evidence="2" id="KW-0472">Membrane</keyword>